<accession>A0A550CST5</accession>
<dbReference type="PANTHER" id="PTHR15642">
    <property type="entry name" value="CYTOCHROME C OXIDASE ASSEMBLY FACTOR 3, MITOCHONDRIAL"/>
    <property type="match status" value="1"/>
</dbReference>
<dbReference type="GO" id="GO:0033617">
    <property type="term" value="P:mitochondrial respiratory chain complex IV assembly"/>
    <property type="evidence" value="ECO:0007669"/>
    <property type="project" value="UniProtKB-UniRule"/>
</dbReference>
<sequence length="191" mass="20161">MPVVIRPKYADPKEVAQSYRPKPGMMSPGLRRARAPYLVKNLLVGTALAAFVMGVYSYSLYAVRQDQFDDLDEEARELSAAGVLAQRTTLEDKQRSGPLATAAALDQKPGVGAIIPTSPAAPVPPPATTAELAHAARGKTMDPSALAAPGAPRGILSRYLASRYPSLFDPSQKTLVFGAPSVDNPGRTSSS</sequence>
<protein>
    <recommendedName>
        <fullName evidence="9">Cytochrome c oxidase assembly factor 3</fullName>
    </recommendedName>
</protein>
<dbReference type="STRING" id="97359.A0A550CST5"/>
<dbReference type="EMBL" id="VDMD01000002">
    <property type="protein sequence ID" value="TRM67850.1"/>
    <property type="molecule type" value="Genomic_DNA"/>
</dbReference>
<evidence type="ECO:0000256" key="6">
    <source>
        <dbReference type="ARBA" id="ARBA00022989"/>
    </source>
</evidence>
<comment type="function">
    <text evidence="1 9">Required for assembly of cytochrome c oxidase (complex IV).</text>
</comment>
<evidence type="ECO:0000256" key="7">
    <source>
        <dbReference type="ARBA" id="ARBA00023128"/>
    </source>
</evidence>
<dbReference type="GO" id="GO:0005743">
    <property type="term" value="C:mitochondrial inner membrane"/>
    <property type="evidence" value="ECO:0007669"/>
    <property type="project" value="UniProtKB-UniRule"/>
</dbReference>
<dbReference type="PANTHER" id="PTHR15642:SF3">
    <property type="entry name" value="CYTOCHROME C OXIDASE ASSEMBLY FACTOR 3 HOMOLOG, MITOCHONDRIAL"/>
    <property type="match status" value="1"/>
</dbReference>
<keyword evidence="7 9" id="KW-0496">Mitochondrion</keyword>
<evidence type="ECO:0000256" key="2">
    <source>
        <dbReference type="ARBA" id="ARBA00004304"/>
    </source>
</evidence>
<evidence type="ECO:0000256" key="1">
    <source>
        <dbReference type="ARBA" id="ARBA00003064"/>
    </source>
</evidence>
<evidence type="ECO:0000259" key="10">
    <source>
        <dbReference type="Pfam" id="PF09813"/>
    </source>
</evidence>
<dbReference type="InterPro" id="IPR018628">
    <property type="entry name" value="Coa3_CC"/>
</dbReference>
<evidence type="ECO:0000256" key="4">
    <source>
        <dbReference type="ARBA" id="ARBA00011351"/>
    </source>
</evidence>
<name>A0A550CST5_9AGAR</name>
<comment type="caution">
    <text evidence="11">The sequence shown here is derived from an EMBL/GenBank/DDBJ whole genome shotgun (WGS) entry which is preliminary data.</text>
</comment>
<reference evidence="11 12" key="1">
    <citation type="journal article" date="2019" name="New Phytol.">
        <title>Comparative genomics reveals unique wood-decay strategies and fruiting body development in the Schizophyllaceae.</title>
        <authorList>
            <person name="Almasi E."/>
            <person name="Sahu N."/>
            <person name="Krizsan K."/>
            <person name="Balint B."/>
            <person name="Kovacs G.M."/>
            <person name="Kiss B."/>
            <person name="Cseklye J."/>
            <person name="Drula E."/>
            <person name="Henrissat B."/>
            <person name="Nagy I."/>
            <person name="Chovatia M."/>
            <person name="Adam C."/>
            <person name="LaButti K."/>
            <person name="Lipzen A."/>
            <person name="Riley R."/>
            <person name="Grigoriev I.V."/>
            <person name="Nagy L.G."/>
        </authorList>
    </citation>
    <scope>NUCLEOTIDE SEQUENCE [LARGE SCALE GENOMIC DNA]</scope>
    <source>
        <strain evidence="11 12">NL-1724</strain>
    </source>
</reference>
<keyword evidence="6 9" id="KW-1133">Transmembrane helix</keyword>
<gene>
    <name evidence="11" type="ORF">BD626DRAFT_480006</name>
</gene>
<comment type="subcellular location">
    <subcellularLocation>
        <location evidence="2">Mitochondrion membrane</location>
        <topology evidence="2">Single-pass membrane protein</topology>
    </subcellularLocation>
</comment>
<keyword evidence="8 9" id="KW-0472">Membrane</keyword>
<dbReference type="OrthoDB" id="10018333at2759"/>
<keyword evidence="9" id="KW-0999">Mitochondrion inner membrane</keyword>
<dbReference type="AlphaFoldDB" id="A0A550CST5"/>
<proteinExistence type="inferred from homology"/>
<keyword evidence="12" id="KW-1185">Reference proteome</keyword>
<evidence type="ECO:0000256" key="9">
    <source>
        <dbReference type="RuleBase" id="RU367056"/>
    </source>
</evidence>
<evidence type="ECO:0000313" key="12">
    <source>
        <dbReference type="Proteomes" id="UP000320762"/>
    </source>
</evidence>
<dbReference type="InterPro" id="IPR041752">
    <property type="entry name" value="Coa3"/>
</dbReference>
<dbReference type="Proteomes" id="UP000320762">
    <property type="component" value="Unassembled WGS sequence"/>
</dbReference>
<comment type="similarity">
    <text evidence="3 9">Belongs to the COA3 family.</text>
</comment>
<keyword evidence="5 9" id="KW-0812">Transmembrane</keyword>
<evidence type="ECO:0000256" key="8">
    <source>
        <dbReference type="ARBA" id="ARBA00023136"/>
    </source>
</evidence>
<evidence type="ECO:0000256" key="3">
    <source>
        <dbReference type="ARBA" id="ARBA00007035"/>
    </source>
</evidence>
<evidence type="ECO:0000256" key="5">
    <source>
        <dbReference type="ARBA" id="ARBA00022692"/>
    </source>
</evidence>
<organism evidence="11 12">
    <name type="scientific">Schizophyllum amplum</name>
    <dbReference type="NCBI Taxonomy" id="97359"/>
    <lineage>
        <taxon>Eukaryota</taxon>
        <taxon>Fungi</taxon>
        <taxon>Dikarya</taxon>
        <taxon>Basidiomycota</taxon>
        <taxon>Agaricomycotina</taxon>
        <taxon>Agaricomycetes</taxon>
        <taxon>Agaricomycetidae</taxon>
        <taxon>Agaricales</taxon>
        <taxon>Schizophyllaceae</taxon>
        <taxon>Schizophyllum</taxon>
    </lineage>
</organism>
<dbReference type="Pfam" id="PF09813">
    <property type="entry name" value="Coa3_cc"/>
    <property type="match status" value="1"/>
</dbReference>
<evidence type="ECO:0000313" key="11">
    <source>
        <dbReference type="EMBL" id="TRM67850.1"/>
    </source>
</evidence>
<comment type="subunit">
    <text evidence="4 9">Component of 250-400 kDa complexes called cytochrome oxidase assembly intermediates or COA complexes.</text>
</comment>
<feature type="domain" description="Cytochrome c oxidase assembly factor 3 mitochondrial coiled-coil" evidence="10">
    <location>
        <begin position="29"/>
        <end position="75"/>
    </location>
</feature>
<feature type="transmembrane region" description="Helical" evidence="9">
    <location>
        <begin position="41"/>
        <end position="61"/>
    </location>
</feature>